<dbReference type="EMBL" id="CP044427">
    <property type="protein sequence ID" value="QFG68075.1"/>
    <property type="molecule type" value="Genomic_DNA"/>
</dbReference>
<proteinExistence type="predicted"/>
<name>A0A5J6V2W9_9MICO</name>
<keyword evidence="3" id="KW-1185">Reference proteome</keyword>
<dbReference type="AlphaFoldDB" id="A0A5J6V2W9"/>
<organism evidence="2 3">
    <name type="scientific">Ornithinimicrobium pratense</name>
    <dbReference type="NCBI Taxonomy" id="2593973"/>
    <lineage>
        <taxon>Bacteria</taxon>
        <taxon>Bacillati</taxon>
        <taxon>Actinomycetota</taxon>
        <taxon>Actinomycetes</taxon>
        <taxon>Micrococcales</taxon>
        <taxon>Ornithinimicrobiaceae</taxon>
        <taxon>Ornithinimicrobium</taxon>
    </lineage>
</organism>
<gene>
    <name evidence="2" type="ORF">FY030_04485</name>
</gene>
<feature type="domain" description="GmrSD restriction endonucleases N-terminal" evidence="1">
    <location>
        <begin position="180"/>
        <end position="389"/>
    </location>
</feature>
<sequence>MTETQHVLDEAEDDTREELLVAIADDMATLSEASEAPNDVPAASTTFSSSEVDFDSDAWLHQFIEVQGWLNIEELSADSRVAFFTALVSQLSLNPADAIEDTTGIAELTTEALAALHSRIQLAVRLQSGFLQSREQGDSLSTATEDWAAAWEEQATDDEPTNPQPVRAKAEVWPIQALAKGKLNLTPSYQRGDVWNNNDRSALIESILRGIPLPSIILLRNKAPKPREVVDGKQRLTAILRFVGTHPIARQKIEDVAEQHPDAGFDTLFHENYPAFKKLWKNKMGETLTAKVENEYYFPFRLRGSKESALIGTDLQGLKGKYYTQVKDETITVAEQELSVQELFEEPADYKIPVIEYTHAERRQIHEVFKLYNKQGVHLNAEEIRNAVYHEVELTRALLFAAGDADRRRDVSDVAPALADVAGLERISRSLTGYKFGVTRYKRTKVLAWMISVLVFDPGKPFASTATHINQMLADLQEHSGRPLLRAETIADLFTWIGRAIDLHASFDELWAAEFMGGKRSGSWQELQLVGSLVGVALATITRPDDIEDLIESKTADIRKASESRGWRRPKKTQTKDQWDYIARLARDILDTLGIDGAAASQIVRDRFGSSGYEQLQDMIVKSKDT</sequence>
<evidence type="ECO:0000259" key="1">
    <source>
        <dbReference type="Pfam" id="PF03235"/>
    </source>
</evidence>
<reference evidence="2 3" key="1">
    <citation type="submission" date="2019-09" db="EMBL/GenBank/DDBJ databases">
        <title>Serinicoccus pratensis sp. nov., isolated from meadow soil.</title>
        <authorList>
            <person name="Zhang W."/>
        </authorList>
    </citation>
    <scope>NUCLEOTIDE SEQUENCE [LARGE SCALE GENOMIC DNA]</scope>
    <source>
        <strain evidence="2 3">W204</strain>
    </source>
</reference>
<dbReference type="RefSeq" id="WP_158060465.1">
    <property type="nucleotide sequence ID" value="NZ_CP044427.1"/>
</dbReference>
<dbReference type="Proteomes" id="UP000326546">
    <property type="component" value="Chromosome"/>
</dbReference>
<evidence type="ECO:0000313" key="3">
    <source>
        <dbReference type="Proteomes" id="UP000326546"/>
    </source>
</evidence>
<dbReference type="OrthoDB" id="9787127at2"/>
<dbReference type="KEGG" id="serw:FY030_04485"/>
<protein>
    <submittedName>
        <fullName evidence="2">DUF262 domain-containing protein</fullName>
    </submittedName>
</protein>
<dbReference type="PANTHER" id="PTHR39639">
    <property type="entry name" value="CHROMOSOME 16, WHOLE GENOME SHOTGUN SEQUENCE"/>
    <property type="match status" value="1"/>
</dbReference>
<dbReference type="InterPro" id="IPR004919">
    <property type="entry name" value="GmrSD_N"/>
</dbReference>
<evidence type="ECO:0000313" key="2">
    <source>
        <dbReference type="EMBL" id="QFG68075.1"/>
    </source>
</evidence>
<accession>A0A5J6V2W9</accession>
<dbReference type="PANTHER" id="PTHR39639:SF1">
    <property type="entry name" value="DUF262 DOMAIN-CONTAINING PROTEIN"/>
    <property type="match status" value="1"/>
</dbReference>
<dbReference type="Pfam" id="PF03235">
    <property type="entry name" value="GmrSD_N"/>
    <property type="match status" value="1"/>
</dbReference>